<keyword evidence="1 7" id="KW-1003">Cell membrane</keyword>
<protein>
    <recommendedName>
        <fullName evidence="7">Endolytic murein transglycosylase</fullName>
        <ecNumber evidence="7">4.2.2.29</ecNumber>
    </recommendedName>
    <alternativeName>
        <fullName evidence="7">Peptidoglycan lytic transglycosylase</fullName>
    </alternativeName>
    <alternativeName>
        <fullName evidence="7">Peptidoglycan polymerization terminase</fullName>
    </alternativeName>
</protein>
<keyword evidence="4 7" id="KW-0472">Membrane</keyword>
<evidence type="ECO:0000256" key="6">
    <source>
        <dbReference type="ARBA" id="ARBA00023316"/>
    </source>
</evidence>
<dbReference type="Gene3D" id="3.30.1490.480">
    <property type="entry name" value="Endolytic murein transglycosylase"/>
    <property type="match status" value="2"/>
</dbReference>
<dbReference type="InterPro" id="IPR003770">
    <property type="entry name" value="MLTG-like"/>
</dbReference>
<evidence type="ECO:0000256" key="2">
    <source>
        <dbReference type="ARBA" id="ARBA00022692"/>
    </source>
</evidence>
<dbReference type="AlphaFoldDB" id="A0A1F6C144"/>
<organism evidence="8 9">
    <name type="scientific">Candidatus Kaiserbacteria bacterium RIFCSPHIGHO2_01_FULL_48_10</name>
    <dbReference type="NCBI Taxonomy" id="1798476"/>
    <lineage>
        <taxon>Bacteria</taxon>
        <taxon>Candidatus Kaiseribacteriota</taxon>
    </lineage>
</organism>
<keyword evidence="2 7" id="KW-0812">Transmembrane</keyword>
<evidence type="ECO:0000256" key="3">
    <source>
        <dbReference type="ARBA" id="ARBA00022989"/>
    </source>
</evidence>
<dbReference type="NCBIfam" id="TIGR00247">
    <property type="entry name" value="endolytic transglycosylase MltG"/>
    <property type="match status" value="1"/>
</dbReference>
<evidence type="ECO:0000256" key="4">
    <source>
        <dbReference type="ARBA" id="ARBA00023136"/>
    </source>
</evidence>
<comment type="similarity">
    <text evidence="7">Belongs to the transglycosylase MltG family.</text>
</comment>
<keyword evidence="5 7" id="KW-0456">Lyase</keyword>
<dbReference type="GO" id="GO:0009252">
    <property type="term" value="P:peptidoglycan biosynthetic process"/>
    <property type="evidence" value="ECO:0007669"/>
    <property type="project" value="UniProtKB-UniRule"/>
</dbReference>
<dbReference type="HAMAP" id="MF_02065">
    <property type="entry name" value="MltG"/>
    <property type="match status" value="1"/>
</dbReference>
<dbReference type="EMBL" id="MFKP01000062">
    <property type="protein sequence ID" value="OGG42909.1"/>
    <property type="molecule type" value="Genomic_DNA"/>
</dbReference>
<keyword evidence="3 7" id="KW-1133">Transmembrane helix</keyword>
<comment type="subcellular location">
    <subcellularLocation>
        <location evidence="7">Cell membrane</location>
        <topology evidence="7">Single-pass membrane protein</topology>
    </subcellularLocation>
</comment>
<reference evidence="8 9" key="1">
    <citation type="journal article" date="2016" name="Nat. Commun.">
        <title>Thousands of microbial genomes shed light on interconnected biogeochemical processes in an aquifer system.</title>
        <authorList>
            <person name="Anantharaman K."/>
            <person name="Brown C.T."/>
            <person name="Hug L.A."/>
            <person name="Sharon I."/>
            <person name="Castelle C.J."/>
            <person name="Probst A.J."/>
            <person name="Thomas B.C."/>
            <person name="Singh A."/>
            <person name="Wilkins M.J."/>
            <person name="Karaoz U."/>
            <person name="Brodie E.L."/>
            <person name="Williams K.H."/>
            <person name="Hubbard S.S."/>
            <person name="Banfield J.F."/>
        </authorList>
    </citation>
    <scope>NUCLEOTIDE SEQUENCE [LARGE SCALE GENOMIC DNA]</scope>
</reference>
<dbReference type="EC" id="4.2.2.29" evidence="7"/>
<dbReference type="Pfam" id="PF02618">
    <property type="entry name" value="YceG"/>
    <property type="match status" value="1"/>
</dbReference>
<dbReference type="GO" id="GO:0005886">
    <property type="term" value="C:plasma membrane"/>
    <property type="evidence" value="ECO:0007669"/>
    <property type="project" value="UniProtKB-SubCell"/>
</dbReference>
<dbReference type="PANTHER" id="PTHR30518">
    <property type="entry name" value="ENDOLYTIC MUREIN TRANSGLYCOSYLASE"/>
    <property type="match status" value="1"/>
</dbReference>
<dbReference type="GO" id="GO:0008932">
    <property type="term" value="F:lytic endotransglycosylase activity"/>
    <property type="evidence" value="ECO:0007669"/>
    <property type="project" value="UniProtKB-UniRule"/>
</dbReference>
<dbReference type="GO" id="GO:0071555">
    <property type="term" value="P:cell wall organization"/>
    <property type="evidence" value="ECO:0007669"/>
    <property type="project" value="UniProtKB-KW"/>
</dbReference>
<evidence type="ECO:0000313" key="9">
    <source>
        <dbReference type="Proteomes" id="UP000178249"/>
    </source>
</evidence>
<evidence type="ECO:0000256" key="7">
    <source>
        <dbReference type="HAMAP-Rule" id="MF_02065"/>
    </source>
</evidence>
<feature type="site" description="Important for catalytic activity" evidence="7">
    <location>
        <position position="201"/>
    </location>
</feature>
<name>A0A1F6C144_9BACT</name>
<evidence type="ECO:0000313" key="8">
    <source>
        <dbReference type="EMBL" id="OGG42909.1"/>
    </source>
</evidence>
<gene>
    <name evidence="7" type="primary">mltG</name>
    <name evidence="8" type="ORF">A2841_02990</name>
</gene>
<accession>A0A1F6C144</accession>
<keyword evidence="6 7" id="KW-0961">Cell wall biogenesis/degradation</keyword>
<dbReference type="PANTHER" id="PTHR30518:SF2">
    <property type="entry name" value="ENDOLYTIC MUREIN TRANSGLYCOSYLASE"/>
    <property type="match status" value="1"/>
</dbReference>
<feature type="transmembrane region" description="Helical" evidence="7">
    <location>
        <begin position="12"/>
        <end position="31"/>
    </location>
</feature>
<dbReference type="Proteomes" id="UP000178249">
    <property type="component" value="Unassembled WGS sequence"/>
</dbReference>
<evidence type="ECO:0000256" key="1">
    <source>
        <dbReference type="ARBA" id="ARBA00022475"/>
    </source>
</evidence>
<comment type="caution">
    <text evidence="8">The sequence shown here is derived from an EMBL/GenBank/DDBJ whole genome shotgun (WGS) entry which is preliminary data.</text>
</comment>
<comment type="function">
    <text evidence="7">Functions as a peptidoglycan terminase that cleaves nascent peptidoglycan strands endolytically to terminate their elongation.</text>
</comment>
<proteinExistence type="inferred from homology"/>
<sequence length="313" mass="35377">MKRLLLPLKKKNFLFVVGIATFGFLMLYMLFFSAPAAHPDNAIIEIQKGSSIRTVGTLLYEEGIIRSPSLFSLLARVMGGETGVLHDVYVFSEKENLFSVTYRLTHGITDITPVKVTIPEGATVREIAQILKQKLVLFDDAMFIVLAKKDEGYLFPDTYFFLPAVSPEKVIETMKENFAKRTLGLLVTKDTLIMASLLEKEARQTETRRMIAGILWRRILIGMPLQVDAVFGYIHNRPTFHPSFTDLEVDSPYNTYTHKGLPPTPINNPGLDAIQAALTPIKSSYLYYLTDQEGNIYYGRTFEEHVANRAKTK</sequence>
<comment type="catalytic activity">
    <reaction evidence="7">
        <text>a peptidoglycan chain = a peptidoglycan chain with N-acetyl-1,6-anhydromuramyl-[peptide] at the reducing end + a peptidoglycan chain with N-acetylglucosamine at the non-reducing end.</text>
        <dbReference type="EC" id="4.2.2.29"/>
    </reaction>
</comment>
<evidence type="ECO:0000256" key="5">
    <source>
        <dbReference type="ARBA" id="ARBA00023239"/>
    </source>
</evidence>